<dbReference type="InterPro" id="IPR018490">
    <property type="entry name" value="cNMP-bd_dom_sf"/>
</dbReference>
<dbReference type="Gene3D" id="1.10.10.10">
    <property type="entry name" value="Winged helix-like DNA-binding domain superfamily/Winged helix DNA-binding domain"/>
    <property type="match status" value="1"/>
</dbReference>
<dbReference type="SUPFAM" id="SSF51206">
    <property type="entry name" value="cAMP-binding domain-like"/>
    <property type="match status" value="1"/>
</dbReference>
<evidence type="ECO:0000256" key="1">
    <source>
        <dbReference type="ARBA" id="ARBA00023159"/>
    </source>
</evidence>
<organism evidence="3 4">
    <name type="scientific">Listeria grandensis FSL F6-0971</name>
    <dbReference type="NCBI Taxonomy" id="1265819"/>
    <lineage>
        <taxon>Bacteria</taxon>
        <taxon>Bacillati</taxon>
        <taxon>Bacillota</taxon>
        <taxon>Bacilli</taxon>
        <taxon>Bacillales</taxon>
        <taxon>Listeriaceae</taxon>
        <taxon>Listeria</taxon>
    </lineage>
</organism>
<dbReference type="PATRIC" id="fig|1265819.5.peg.3163"/>
<dbReference type="RefSeq" id="WP_036068352.1">
    <property type="nucleotide sequence ID" value="NZ_AODD01000036.1"/>
</dbReference>
<dbReference type="SUPFAM" id="SSF46785">
    <property type="entry name" value="Winged helix' DNA-binding domain"/>
    <property type="match status" value="1"/>
</dbReference>
<dbReference type="EMBL" id="AODD01000036">
    <property type="protein sequence ID" value="EUJ18236.1"/>
    <property type="molecule type" value="Genomic_DNA"/>
</dbReference>
<dbReference type="Pfam" id="PF00027">
    <property type="entry name" value="cNMP_binding"/>
    <property type="match status" value="1"/>
</dbReference>
<name>W7B5Y3_9LIST</name>
<dbReference type="InterPro" id="IPR000595">
    <property type="entry name" value="cNMP-bd_dom"/>
</dbReference>
<dbReference type="STRING" id="1265819.PGRAN_15882"/>
<keyword evidence="1" id="KW-0010">Activator</keyword>
<gene>
    <name evidence="3" type="ORF">PGRAN_15882</name>
</gene>
<dbReference type="InterPro" id="IPR036388">
    <property type="entry name" value="WH-like_DNA-bd_sf"/>
</dbReference>
<evidence type="ECO:0000313" key="4">
    <source>
        <dbReference type="Proteomes" id="UP000019253"/>
    </source>
</evidence>
<dbReference type="InterPro" id="IPR014710">
    <property type="entry name" value="RmlC-like_jellyroll"/>
</dbReference>
<proteinExistence type="predicted"/>
<dbReference type="InterPro" id="IPR036390">
    <property type="entry name" value="WH_DNA-bd_sf"/>
</dbReference>
<comment type="caution">
    <text evidence="3">The sequence shown here is derived from an EMBL/GenBank/DDBJ whole genome shotgun (WGS) entry which is preliminary data.</text>
</comment>
<evidence type="ECO:0000259" key="2">
    <source>
        <dbReference type="Pfam" id="PF00027"/>
    </source>
</evidence>
<accession>W7B5Y3</accession>
<dbReference type="Gene3D" id="2.60.120.10">
    <property type="entry name" value="Jelly Rolls"/>
    <property type="match status" value="1"/>
</dbReference>
<protein>
    <recommendedName>
        <fullName evidence="2">Cyclic nucleotide-binding domain-containing protein</fullName>
    </recommendedName>
</protein>
<reference evidence="3 4" key="1">
    <citation type="journal article" date="2014" name="Int. J. Syst. Evol. Microbiol.">
        <title>Listeria floridensis sp. nov., Listeria aquatica sp. nov., Listeria cornellensis sp. nov., Listeria riparia sp. nov. and Listeria grandensis sp. nov., from agricultural and natural environments.</title>
        <authorList>
            <person name="den Bakker H.C."/>
            <person name="Warchocki S."/>
            <person name="Wright E.M."/>
            <person name="Allred A.F."/>
            <person name="Ahlstrom C."/>
            <person name="Manuel C.S."/>
            <person name="Stasiewicz M.J."/>
            <person name="Burrell A."/>
            <person name="Roof S."/>
            <person name="Strawn L."/>
            <person name="Fortes E.D."/>
            <person name="Nightingale K.K."/>
            <person name="Kephart D."/>
            <person name="Wiedmann M."/>
        </authorList>
    </citation>
    <scope>NUCLEOTIDE SEQUENCE [LARGE SCALE GENOMIC DNA]</scope>
    <source>
        <strain evidence="4">FSL F6-971</strain>
    </source>
</reference>
<evidence type="ECO:0000313" key="3">
    <source>
        <dbReference type="EMBL" id="EUJ18236.1"/>
    </source>
</evidence>
<keyword evidence="4" id="KW-1185">Reference proteome</keyword>
<dbReference type="AlphaFoldDB" id="W7B5Y3"/>
<feature type="domain" description="Cyclic nucleotide-binding" evidence="2">
    <location>
        <begin position="44"/>
        <end position="112"/>
    </location>
</feature>
<sequence>MQANGIELCFLKNQEALEQKFSTDQLLRFLKDNTIFSNRSKTITLKKKDILIKEGEELKYIYIVKNGTILKSSHQNNTVDFIFSKDIIGLTKFLFNSKSEQTLQVVSDELVVERFHKADVIEKIINTEDGYFYHYLHMQKQLERQRAKEMLLRLPAELRVSKALLLLGSHYDRALEQENILTIAKIITRKMLAHYTNLTQNTVTAILQDLVKKELIMTKQHSAHVYPKKLQNHIKSLEL</sequence>
<dbReference type="OrthoDB" id="2367100at2"/>
<dbReference type="Proteomes" id="UP000019253">
    <property type="component" value="Unassembled WGS sequence"/>
</dbReference>